<keyword evidence="6 8" id="KW-1133">Transmembrane helix</keyword>
<proteinExistence type="inferred from homology"/>
<evidence type="ECO:0000256" key="6">
    <source>
        <dbReference type="ARBA" id="ARBA00022989"/>
    </source>
</evidence>
<dbReference type="NCBIfam" id="TIGR00912">
    <property type="entry name" value="2A0309"/>
    <property type="match status" value="1"/>
</dbReference>
<keyword evidence="5 8" id="KW-0812">Transmembrane</keyword>
<keyword evidence="4" id="KW-0309">Germination</keyword>
<dbReference type="Pfam" id="PF03845">
    <property type="entry name" value="Spore_permease"/>
    <property type="match status" value="1"/>
</dbReference>
<sequence length="372" mass="41612">MNNKITPSQVYMFFSQVSYATAIGIFVRQIIKQAQFSAWISIILGGLVGLVISYCAYFLCIRRPTLFFGQYGKDIMGKWIHYPLFATVILANLICGAMVLRYLLDFIGEIYLPGTPNWVIGSVFTFCLARAVRSGAITLFRSAQGLFFFSIIAILILPFIPIKDLNFDMAVAFIHNINMPGSWNGGLIMGGLIGEMSNIVYFFPYMIQPGKLMKSFSWATITVVFITLSDVISTILLFGPELTENLSSPTLEVIRYTRSGSFLENLDPLLLIFWIYSMFLKVSLFLYVAVSSLTHTFGLKDHKPFTYATATFMAGIALFAFQSTTVLVDVMNYGAAALLLFLDTIPSLYLMVDLLRSLLNKRNAPTNPLPNK</sequence>
<dbReference type="Proteomes" id="UP001260980">
    <property type="component" value="Unassembled WGS sequence"/>
</dbReference>
<dbReference type="RefSeq" id="WP_315954770.1">
    <property type="nucleotide sequence ID" value="NZ_JAWCUD010000011.1"/>
</dbReference>
<feature type="transmembrane region" description="Helical" evidence="8">
    <location>
        <begin position="37"/>
        <end position="61"/>
    </location>
</feature>
<dbReference type="PANTHER" id="PTHR34975">
    <property type="entry name" value="SPORE GERMINATION PROTEIN A2"/>
    <property type="match status" value="1"/>
</dbReference>
<comment type="subcellular location">
    <subcellularLocation>
        <location evidence="1">Membrane</location>
        <topology evidence="1">Multi-pass membrane protein</topology>
    </subcellularLocation>
</comment>
<reference evidence="9 10" key="1">
    <citation type="submission" date="2023-10" db="EMBL/GenBank/DDBJ databases">
        <title>Paenibacillus strain PFR10 Genome sequencing and assembly.</title>
        <authorList>
            <person name="Kim I."/>
        </authorList>
    </citation>
    <scope>NUCLEOTIDE SEQUENCE [LARGE SCALE GENOMIC DNA]</scope>
    <source>
        <strain evidence="9 10">PFR10</strain>
    </source>
</reference>
<evidence type="ECO:0000256" key="8">
    <source>
        <dbReference type="SAM" id="Phobius"/>
    </source>
</evidence>
<feature type="transmembrane region" description="Helical" evidence="8">
    <location>
        <begin position="12"/>
        <end position="31"/>
    </location>
</feature>
<evidence type="ECO:0000256" key="1">
    <source>
        <dbReference type="ARBA" id="ARBA00004141"/>
    </source>
</evidence>
<keyword evidence="3" id="KW-0813">Transport</keyword>
<protein>
    <submittedName>
        <fullName evidence="9">Endospore germination permease</fullName>
    </submittedName>
</protein>
<feature type="transmembrane region" description="Helical" evidence="8">
    <location>
        <begin position="215"/>
        <end position="238"/>
    </location>
</feature>
<evidence type="ECO:0000256" key="4">
    <source>
        <dbReference type="ARBA" id="ARBA00022544"/>
    </source>
</evidence>
<dbReference type="InterPro" id="IPR004761">
    <property type="entry name" value="Spore_GerAB"/>
</dbReference>
<evidence type="ECO:0000313" key="9">
    <source>
        <dbReference type="EMBL" id="MDU0204797.1"/>
    </source>
</evidence>
<name>A0ABU3RKH4_9BACL</name>
<evidence type="ECO:0000256" key="5">
    <source>
        <dbReference type="ARBA" id="ARBA00022692"/>
    </source>
</evidence>
<feature type="transmembrane region" description="Helical" evidence="8">
    <location>
        <begin position="144"/>
        <end position="162"/>
    </location>
</feature>
<dbReference type="PANTHER" id="PTHR34975:SF2">
    <property type="entry name" value="SPORE GERMINATION PROTEIN A2"/>
    <property type="match status" value="1"/>
</dbReference>
<feature type="transmembrane region" description="Helical" evidence="8">
    <location>
        <begin position="110"/>
        <end position="132"/>
    </location>
</feature>
<feature type="transmembrane region" description="Helical" evidence="8">
    <location>
        <begin position="82"/>
        <end position="104"/>
    </location>
</feature>
<evidence type="ECO:0000256" key="3">
    <source>
        <dbReference type="ARBA" id="ARBA00022448"/>
    </source>
</evidence>
<gene>
    <name evidence="9" type="ORF">RQP52_27295</name>
</gene>
<keyword evidence="10" id="KW-1185">Reference proteome</keyword>
<evidence type="ECO:0000256" key="2">
    <source>
        <dbReference type="ARBA" id="ARBA00007998"/>
    </source>
</evidence>
<accession>A0ABU3RKH4</accession>
<comment type="similarity">
    <text evidence="2">Belongs to the amino acid-polyamine-organocation (APC) superfamily. Spore germination protein (SGP) (TC 2.A.3.9) family.</text>
</comment>
<dbReference type="EMBL" id="JAWCUD010000011">
    <property type="protein sequence ID" value="MDU0204797.1"/>
    <property type="molecule type" value="Genomic_DNA"/>
</dbReference>
<feature type="transmembrane region" description="Helical" evidence="8">
    <location>
        <begin position="182"/>
        <end position="203"/>
    </location>
</feature>
<feature type="transmembrane region" description="Helical" evidence="8">
    <location>
        <begin position="305"/>
        <end position="324"/>
    </location>
</feature>
<evidence type="ECO:0000313" key="10">
    <source>
        <dbReference type="Proteomes" id="UP001260980"/>
    </source>
</evidence>
<evidence type="ECO:0000256" key="7">
    <source>
        <dbReference type="ARBA" id="ARBA00023136"/>
    </source>
</evidence>
<keyword evidence="7 8" id="KW-0472">Membrane</keyword>
<comment type="caution">
    <text evidence="9">The sequence shown here is derived from an EMBL/GenBank/DDBJ whole genome shotgun (WGS) entry which is preliminary data.</text>
</comment>
<organism evidence="9 10">
    <name type="scientific">Paenibacillus violae</name>
    <dbReference type="NCBI Taxonomy" id="3077234"/>
    <lineage>
        <taxon>Bacteria</taxon>
        <taxon>Bacillati</taxon>
        <taxon>Bacillota</taxon>
        <taxon>Bacilli</taxon>
        <taxon>Bacillales</taxon>
        <taxon>Paenibacillaceae</taxon>
        <taxon>Paenibacillus</taxon>
    </lineage>
</organism>
<feature type="transmembrane region" description="Helical" evidence="8">
    <location>
        <begin position="271"/>
        <end position="293"/>
    </location>
</feature>
<feature type="transmembrane region" description="Helical" evidence="8">
    <location>
        <begin position="330"/>
        <end position="352"/>
    </location>
</feature>